<name>A0ABP7IUM8_9PSEU</name>
<dbReference type="SUPFAM" id="SSF46689">
    <property type="entry name" value="Homeodomain-like"/>
    <property type="match status" value="2"/>
</dbReference>
<dbReference type="PANTHER" id="PTHR46796:SF12">
    <property type="entry name" value="HTH-TYPE DNA-BINDING TRANSCRIPTIONAL ACTIVATOR EUTR"/>
    <property type="match status" value="1"/>
</dbReference>
<dbReference type="InterPro" id="IPR035418">
    <property type="entry name" value="AraC-bd_2"/>
</dbReference>
<reference evidence="6" key="1">
    <citation type="journal article" date="2019" name="Int. J. Syst. Evol. Microbiol.">
        <title>The Global Catalogue of Microorganisms (GCM) 10K type strain sequencing project: providing services to taxonomists for standard genome sequencing and annotation.</title>
        <authorList>
            <consortium name="The Broad Institute Genomics Platform"/>
            <consortium name="The Broad Institute Genome Sequencing Center for Infectious Disease"/>
            <person name="Wu L."/>
            <person name="Ma J."/>
        </authorList>
    </citation>
    <scope>NUCLEOTIDE SEQUENCE [LARGE SCALE GENOMIC DNA]</scope>
    <source>
        <strain evidence="6">JCM 17017</strain>
    </source>
</reference>
<evidence type="ECO:0000259" key="4">
    <source>
        <dbReference type="PROSITE" id="PS01124"/>
    </source>
</evidence>
<proteinExistence type="predicted"/>
<feature type="domain" description="HTH araC/xylS-type" evidence="4">
    <location>
        <begin position="224"/>
        <end position="325"/>
    </location>
</feature>
<dbReference type="InterPro" id="IPR009057">
    <property type="entry name" value="Homeodomain-like_sf"/>
</dbReference>
<evidence type="ECO:0000256" key="2">
    <source>
        <dbReference type="ARBA" id="ARBA00023125"/>
    </source>
</evidence>
<dbReference type="EMBL" id="BAABCM010000007">
    <property type="protein sequence ID" value="GAA3827023.1"/>
    <property type="molecule type" value="Genomic_DNA"/>
</dbReference>
<dbReference type="Pfam" id="PF12833">
    <property type="entry name" value="HTH_18"/>
    <property type="match status" value="1"/>
</dbReference>
<gene>
    <name evidence="5" type="ORF">GCM10022380_52090</name>
</gene>
<keyword evidence="3" id="KW-0804">Transcription</keyword>
<protein>
    <submittedName>
        <fullName evidence="5">AraC family transcriptional regulator</fullName>
    </submittedName>
</protein>
<dbReference type="InterPro" id="IPR018060">
    <property type="entry name" value="HTH_AraC"/>
</dbReference>
<keyword evidence="2" id="KW-0238">DNA-binding</keyword>
<dbReference type="PANTHER" id="PTHR46796">
    <property type="entry name" value="HTH-TYPE TRANSCRIPTIONAL ACTIVATOR RHAS-RELATED"/>
    <property type="match status" value="1"/>
</dbReference>
<organism evidence="5 6">
    <name type="scientific">Amycolatopsis tucumanensis</name>
    <dbReference type="NCBI Taxonomy" id="401106"/>
    <lineage>
        <taxon>Bacteria</taxon>
        <taxon>Bacillati</taxon>
        <taxon>Actinomycetota</taxon>
        <taxon>Actinomycetes</taxon>
        <taxon>Pseudonocardiales</taxon>
        <taxon>Pseudonocardiaceae</taxon>
        <taxon>Amycolatopsis</taxon>
    </lineage>
</organism>
<dbReference type="Gene3D" id="1.10.10.60">
    <property type="entry name" value="Homeodomain-like"/>
    <property type="match status" value="1"/>
</dbReference>
<comment type="caution">
    <text evidence="5">The sequence shown here is derived from an EMBL/GenBank/DDBJ whole genome shotgun (WGS) entry which is preliminary data.</text>
</comment>
<evidence type="ECO:0000313" key="5">
    <source>
        <dbReference type="EMBL" id="GAA3827023.1"/>
    </source>
</evidence>
<sequence>MVDAARAPRERLAPYRSVRTRDVLEAESRLARLFSPHTLRPDRAPRRFCATANSVSLGGIRLVYMSLGTATTIRPDPLGYYAANIVLAGYGEYRQAAGAVSTGGRCVGAVLNPGSPTEMFVDDGCAHLSVLVSRQALESRREAAGTLDDGVCLAMPLDLRSPKTQSWVDLVSWTVRSAESGGLLDNRLAAAHVEDLVILGLLDAQRVKAEGEERTDRKLPARIARVVDLVHADPGQPLTLSQLAAVAGVSVRSLQAGFRRHLGTSPSQYLRFVRLDRARADLQRAGDAPTTVTDVALRWGFTHVPRFAALYRDRFGELPSQTLRRR</sequence>
<evidence type="ECO:0000313" key="6">
    <source>
        <dbReference type="Proteomes" id="UP001501624"/>
    </source>
</evidence>
<dbReference type="Proteomes" id="UP001501624">
    <property type="component" value="Unassembled WGS sequence"/>
</dbReference>
<dbReference type="InterPro" id="IPR018062">
    <property type="entry name" value="HTH_AraC-typ_CS"/>
</dbReference>
<evidence type="ECO:0000256" key="3">
    <source>
        <dbReference type="ARBA" id="ARBA00023163"/>
    </source>
</evidence>
<dbReference type="PROSITE" id="PS00041">
    <property type="entry name" value="HTH_ARAC_FAMILY_1"/>
    <property type="match status" value="1"/>
</dbReference>
<evidence type="ECO:0000256" key="1">
    <source>
        <dbReference type="ARBA" id="ARBA00023015"/>
    </source>
</evidence>
<accession>A0ABP7IUM8</accession>
<dbReference type="InterPro" id="IPR050204">
    <property type="entry name" value="AraC_XylS_family_regulators"/>
</dbReference>
<dbReference type="PROSITE" id="PS01124">
    <property type="entry name" value="HTH_ARAC_FAMILY_2"/>
    <property type="match status" value="1"/>
</dbReference>
<keyword evidence="6" id="KW-1185">Reference proteome</keyword>
<keyword evidence="1" id="KW-0805">Transcription regulation</keyword>
<dbReference type="Pfam" id="PF14525">
    <property type="entry name" value="AraC_binding_2"/>
    <property type="match status" value="1"/>
</dbReference>
<dbReference type="SMART" id="SM00342">
    <property type="entry name" value="HTH_ARAC"/>
    <property type="match status" value="1"/>
</dbReference>